<dbReference type="Pfam" id="PF00188">
    <property type="entry name" value="CAP"/>
    <property type="match status" value="1"/>
</dbReference>
<feature type="domain" description="SCP" evidence="1">
    <location>
        <begin position="212"/>
        <end position="290"/>
    </location>
</feature>
<name>A0A9N9HIC1_9GLOM</name>
<evidence type="ECO:0000313" key="3">
    <source>
        <dbReference type="Proteomes" id="UP000789759"/>
    </source>
</evidence>
<organism evidence="2 3">
    <name type="scientific">Cetraspora pellucida</name>
    <dbReference type="NCBI Taxonomy" id="1433469"/>
    <lineage>
        <taxon>Eukaryota</taxon>
        <taxon>Fungi</taxon>
        <taxon>Fungi incertae sedis</taxon>
        <taxon>Mucoromycota</taxon>
        <taxon>Glomeromycotina</taxon>
        <taxon>Glomeromycetes</taxon>
        <taxon>Diversisporales</taxon>
        <taxon>Gigasporaceae</taxon>
        <taxon>Cetraspora</taxon>
    </lineage>
</organism>
<proteinExistence type="predicted"/>
<gene>
    <name evidence="2" type="ORF">CPELLU_LOCUS11458</name>
</gene>
<evidence type="ECO:0000313" key="2">
    <source>
        <dbReference type="EMBL" id="CAG8693959.1"/>
    </source>
</evidence>
<reference evidence="2" key="1">
    <citation type="submission" date="2021-06" db="EMBL/GenBank/DDBJ databases">
        <authorList>
            <person name="Kallberg Y."/>
            <person name="Tangrot J."/>
            <person name="Rosling A."/>
        </authorList>
    </citation>
    <scope>NUCLEOTIDE SEQUENCE</scope>
    <source>
        <strain evidence="2">FL966</strain>
    </source>
</reference>
<dbReference type="InterPro" id="IPR035940">
    <property type="entry name" value="CAP_sf"/>
</dbReference>
<comment type="caution">
    <text evidence="2">The sequence shown here is derived from an EMBL/GenBank/DDBJ whole genome shotgun (WGS) entry which is preliminary data.</text>
</comment>
<dbReference type="EMBL" id="CAJVQA010010170">
    <property type="protein sequence ID" value="CAG8693959.1"/>
    <property type="molecule type" value="Genomic_DNA"/>
</dbReference>
<keyword evidence="3" id="KW-1185">Reference proteome</keyword>
<protein>
    <submittedName>
        <fullName evidence="2">24901_t:CDS:1</fullName>
    </submittedName>
</protein>
<dbReference type="Proteomes" id="UP000789759">
    <property type="component" value="Unassembled WGS sequence"/>
</dbReference>
<accession>A0A9N9HIC1</accession>
<dbReference type="Gene3D" id="3.40.33.10">
    <property type="entry name" value="CAP"/>
    <property type="match status" value="1"/>
</dbReference>
<dbReference type="CDD" id="cd05379">
    <property type="entry name" value="CAP_bacterial"/>
    <property type="match status" value="1"/>
</dbReference>
<dbReference type="SUPFAM" id="SSF55797">
    <property type="entry name" value="PR-1-like"/>
    <property type="match status" value="1"/>
</dbReference>
<dbReference type="OrthoDB" id="568194at2759"/>
<sequence length="304" mass="35652">MSVKKQNISEQTTSNKNIINNETMNENFDNTKVICQEPSISKILKEKTPNIAKLFKKNPIATLKFLTAIGKKHTSNLNFEISEETPKDLFFENLNNNDDNQLLNSINVNVSKKFDECYDNTEKNFEINMSNFIENEENYVIWKLENTEYDEALESFGDIDEIHFENLIEYSFIFVAKKHAENISLTNEFDKNTEVKGFYYHDTQYYNKKTENETISGQAQKYAEYLARNKIYDHIPSARKKIKGMYWLENLGCQHETEEQAIKSWMNSSGHKRQIISKDYIYFGAGFAKDIWVQAFGMKKLNIF</sequence>
<evidence type="ECO:0000259" key="1">
    <source>
        <dbReference type="Pfam" id="PF00188"/>
    </source>
</evidence>
<dbReference type="AlphaFoldDB" id="A0A9N9HIC1"/>
<dbReference type="InterPro" id="IPR014044">
    <property type="entry name" value="CAP_dom"/>
</dbReference>